<dbReference type="EMBL" id="BLWA01000008">
    <property type="protein sequence ID" value="GFM93054.1"/>
    <property type="molecule type" value="Genomic_DNA"/>
</dbReference>
<dbReference type="Proteomes" id="UP000614982">
    <property type="component" value="Unassembled WGS sequence"/>
</dbReference>
<gene>
    <name evidence="3" type="ORF">ALP84_02579</name>
    <name evidence="2" type="ORF">PSCICP_30260</name>
</gene>
<keyword evidence="5" id="KW-1185">Reference proteome</keyword>
<dbReference type="AlphaFoldDB" id="A0A3M4W0X6"/>
<dbReference type="EMBL" id="RBRY01000080">
    <property type="protein sequence ID" value="RMR57778.1"/>
    <property type="molecule type" value="Genomic_DNA"/>
</dbReference>
<dbReference type="RefSeq" id="WP_025258040.1">
    <property type="nucleotide sequence ID" value="NZ_BLVX01000011.1"/>
</dbReference>
<reference evidence="2 5" key="2">
    <citation type="submission" date="2020-05" db="EMBL/GenBank/DDBJ databases">
        <title>Genetic diversity of Pseudomonas cichorii.</title>
        <authorList>
            <person name="Tani S."/>
            <person name="Yagi H."/>
            <person name="Hashimoto S."/>
            <person name="Iiyama K."/>
            <person name="Furuya N."/>
        </authorList>
    </citation>
    <scope>NUCLEOTIDE SEQUENCE [LARGE SCALE GENOMIC DNA]</scope>
    <source>
        <strain evidence="2 5">LMG 2162</strain>
    </source>
</reference>
<evidence type="ECO:0000256" key="1">
    <source>
        <dbReference type="SAM" id="Phobius"/>
    </source>
</evidence>
<dbReference type="Proteomes" id="UP000278332">
    <property type="component" value="Unassembled WGS sequence"/>
</dbReference>
<dbReference type="GeneID" id="45540409"/>
<evidence type="ECO:0000313" key="5">
    <source>
        <dbReference type="Proteomes" id="UP000614982"/>
    </source>
</evidence>
<proteinExistence type="predicted"/>
<evidence type="ECO:0000313" key="3">
    <source>
        <dbReference type="EMBL" id="RMR57778.1"/>
    </source>
</evidence>
<sequence length="93" mass="11130">MKVKKRSARSQRIREQQRLNLQRYWLDFYRTRYWAKVMGAVSMMVLMAGVSLYTKSMMPLYLMTPIAVIGVLMLTWFWRKRIGLVADKPNQPE</sequence>
<keyword evidence="1" id="KW-0472">Membrane</keyword>
<keyword evidence="1" id="KW-1133">Transmembrane helix</keyword>
<evidence type="ECO:0000313" key="4">
    <source>
        <dbReference type="Proteomes" id="UP000278332"/>
    </source>
</evidence>
<organism evidence="3 4">
    <name type="scientific">Pseudomonas cichorii</name>
    <dbReference type="NCBI Taxonomy" id="36746"/>
    <lineage>
        <taxon>Bacteria</taxon>
        <taxon>Pseudomonadati</taxon>
        <taxon>Pseudomonadota</taxon>
        <taxon>Gammaproteobacteria</taxon>
        <taxon>Pseudomonadales</taxon>
        <taxon>Pseudomonadaceae</taxon>
        <taxon>Pseudomonas</taxon>
    </lineage>
</organism>
<protein>
    <submittedName>
        <fullName evidence="3">Uncharacterized protein</fullName>
    </submittedName>
</protein>
<evidence type="ECO:0000313" key="2">
    <source>
        <dbReference type="EMBL" id="GFM93054.1"/>
    </source>
</evidence>
<feature type="transmembrane region" description="Helical" evidence="1">
    <location>
        <begin position="60"/>
        <end position="78"/>
    </location>
</feature>
<comment type="caution">
    <text evidence="3">The sequence shown here is derived from an EMBL/GenBank/DDBJ whole genome shotgun (WGS) entry which is preliminary data.</text>
</comment>
<dbReference type="OrthoDB" id="9900650at2"/>
<accession>A0A3M4W0X6</accession>
<reference evidence="3 4" key="1">
    <citation type="submission" date="2018-08" db="EMBL/GenBank/DDBJ databases">
        <title>Recombination of ecologically and evolutionarily significant loci maintains genetic cohesion in the Pseudomonas syringae species complex.</title>
        <authorList>
            <person name="Dillon M."/>
            <person name="Thakur S."/>
            <person name="Almeida R.N.D."/>
            <person name="Weir B.S."/>
            <person name="Guttman D.S."/>
        </authorList>
    </citation>
    <scope>NUCLEOTIDE SEQUENCE [LARGE SCALE GENOMIC DNA]</scope>
    <source>
        <strain evidence="3 4">ICMP 6917</strain>
    </source>
</reference>
<name>A0A3M4W0X6_PSECI</name>
<feature type="transmembrane region" description="Helical" evidence="1">
    <location>
        <begin position="33"/>
        <end position="54"/>
    </location>
</feature>
<keyword evidence="1" id="KW-0812">Transmembrane</keyword>